<evidence type="ECO:0000313" key="1">
    <source>
        <dbReference type="EMBL" id="XDS45109.1"/>
    </source>
</evidence>
<dbReference type="EMBL" id="CP129674">
    <property type="protein sequence ID" value="XDS45109.1"/>
    <property type="molecule type" value="Genomic_DNA"/>
</dbReference>
<dbReference type="AlphaFoldDB" id="A0AB39U845"/>
<sequence>MSKLAEQELKALSDWVESDGPVDSGVTLNIDEADRVAEQTLRMVGRPSLGHQQATGVGSSPRRQMRLPYELNSELERYVHAERTTASEVIRLALSEYLHHHKHGLANV</sequence>
<gene>
    <name evidence="1" type="ORF">QN215_02995</name>
</gene>
<protein>
    <recommendedName>
        <fullName evidence="2">CopG family transcriptional regulator</fullName>
    </recommendedName>
</protein>
<dbReference type="RefSeq" id="WP_369344649.1">
    <property type="nucleotide sequence ID" value="NZ_CP129674.1"/>
</dbReference>
<evidence type="ECO:0008006" key="2">
    <source>
        <dbReference type="Google" id="ProtNLM"/>
    </source>
</evidence>
<proteinExistence type="predicted"/>
<accession>A0AB39U845</accession>
<name>A0AB39U845_9BIFI</name>
<organism evidence="1">
    <name type="scientific">Bifidobacterium aquikefiricola</name>
    <dbReference type="NCBI Taxonomy" id="3059038"/>
    <lineage>
        <taxon>Bacteria</taxon>
        <taxon>Bacillati</taxon>
        <taxon>Actinomycetota</taxon>
        <taxon>Actinomycetes</taxon>
        <taxon>Bifidobacteriales</taxon>
        <taxon>Bifidobacteriaceae</taxon>
        <taxon>Bifidobacterium</taxon>
    </lineage>
</organism>
<reference evidence="1" key="1">
    <citation type="submission" date="2023-07" db="EMBL/GenBank/DDBJ databases">
        <title>Bifidobacterium aquikefiriaerophilum sp. nov. and Bifidobacterium eccum sp. nov., isolated from water kefir.</title>
        <authorList>
            <person name="Breselge S."/>
            <person name="Bellassi P."/>
            <person name="Barcenilla C."/>
            <person name="Alvarez-Ordonez A."/>
            <person name="Morelli L."/>
            <person name="Cotter P.D."/>
        </authorList>
    </citation>
    <scope>NUCLEOTIDE SEQUENCE</scope>
    <source>
        <strain evidence="1">WK041_4_12</strain>
    </source>
</reference>
<dbReference type="KEGG" id="baqk:QN215_02995"/>